<evidence type="ECO:0000313" key="18">
    <source>
        <dbReference type="EMBL" id="RHA71394.1"/>
    </source>
</evidence>
<dbReference type="PANTHER" id="PTHR35798:SF1">
    <property type="entry name" value="CELL DIVISION PROTEIN SEPF"/>
    <property type="match status" value="1"/>
</dbReference>
<dbReference type="InterPro" id="IPR023052">
    <property type="entry name" value="Cell_div_SepF"/>
</dbReference>
<dbReference type="GeneID" id="92864315"/>
<dbReference type="Proteomes" id="UP000580130">
    <property type="component" value="Unassembled WGS sequence"/>
</dbReference>
<evidence type="ECO:0000313" key="37">
    <source>
        <dbReference type="Proteomes" id="UP000285652"/>
    </source>
</evidence>
<dbReference type="Proteomes" id="UP000284742">
    <property type="component" value="Unassembled WGS sequence"/>
</dbReference>
<dbReference type="EMBL" id="QRVU01000059">
    <property type="protein sequence ID" value="RGS69288.1"/>
    <property type="molecule type" value="Genomic_DNA"/>
</dbReference>
<dbReference type="Proteomes" id="UP000285652">
    <property type="component" value="Unassembled WGS sequence"/>
</dbReference>
<sequence length="182" mass="20820">MGVLDKFLDIMKLSDDDEYDEDDFFDDDEYDDEYEEKPKKSIFRREKTHDESDEDDYELPAKSQQRPARSNNKVTPMRQPARRTGVSMEVCVIKPTSVEDAREITETLLSGRTVILNLEGLDLEVAQRIIDFTSGATYAISGNLQKISNYIFLVTPTNVDISGDLQDLLNTSLDTSSMRTRF</sequence>
<name>A0A3E4Q2B9_9FIRM</name>
<evidence type="ECO:0000313" key="26">
    <source>
        <dbReference type="Proteomes" id="UP000261055"/>
    </source>
</evidence>
<organism evidence="10 28">
    <name type="scientific">Dorea formicigenerans</name>
    <dbReference type="NCBI Taxonomy" id="39486"/>
    <lineage>
        <taxon>Bacteria</taxon>
        <taxon>Bacillati</taxon>
        <taxon>Bacillota</taxon>
        <taxon>Clostridia</taxon>
        <taxon>Lachnospirales</taxon>
        <taxon>Lachnospiraceae</taxon>
        <taxon>Dorea</taxon>
    </lineage>
</organism>
<evidence type="ECO:0000313" key="19">
    <source>
        <dbReference type="EMBL" id="RHB42852.1"/>
    </source>
</evidence>
<keyword evidence="1 5" id="KW-0132">Cell division</keyword>
<keyword evidence="3 5" id="KW-0131">Cell cycle</keyword>
<dbReference type="Proteomes" id="UP000284152">
    <property type="component" value="Unassembled WGS sequence"/>
</dbReference>
<evidence type="ECO:0000313" key="13">
    <source>
        <dbReference type="EMBL" id="RGR61181.1"/>
    </source>
</evidence>
<protein>
    <recommendedName>
        <fullName evidence="5">Cell division protein SepF</fullName>
    </recommendedName>
</protein>
<keyword evidence="2 5" id="KW-0717">Septation</keyword>
<evidence type="ECO:0000256" key="2">
    <source>
        <dbReference type="ARBA" id="ARBA00023210"/>
    </source>
</evidence>
<evidence type="ECO:0000313" key="29">
    <source>
        <dbReference type="Proteomes" id="UP000266376"/>
    </source>
</evidence>
<dbReference type="Proteomes" id="UP000261055">
    <property type="component" value="Unassembled WGS sequence"/>
</dbReference>
<feature type="compositionally biased region" description="Basic and acidic residues" evidence="6">
    <location>
        <begin position="36"/>
        <end position="50"/>
    </location>
</feature>
<feature type="compositionally biased region" description="Acidic residues" evidence="6">
    <location>
        <begin position="18"/>
        <end position="35"/>
    </location>
</feature>
<evidence type="ECO:0000256" key="6">
    <source>
        <dbReference type="SAM" id="MobiDB-lite"/>
    </source>
</evidence>
<dbReference type="InterPro" id="IPR038594">
    <property type="entry name" value="SepF-like_sf"/>
</dbReference>
<evidence type="ECO:0000313" key="38">
    <source>
        <dbReference type="Proteomes" id="UP000285981"/>
    </source>
</evidence>
<dbReference type="Pfam" id="PF04472">
    <property type="entry name" value="SepF"/>
    <property type="match status" value="1"/>
</dbReference>
<keyword evidence="5" id="KW-0963">Cytoplasm</keyword>
<feature type="region of interest" description="Disordered" evidence="6">
    <location>
        <begin position="18"/>
        <end position="82"/>
    </location>
</feature>
<evidence type="ECO:0000313" key="36">
    <source>
        <dbReference type="Proteomes" id="UP000285642"/>
    </source>
</evidence>
<evidence type="ECO:0000313" key="33">
    <source>
        <dbReference type="Proteomes" id="UP000284742"/>
    </source>
</evidence>
<evidence type="ECO:0000313" key="20">
    <source>
        <dbReference type="EMBL" id="RHC10734.1"/>
    </source>
</evidence>
<dbReference type="EMBL" id="QRQQ01000003">
    <property type="protein sequence ID" value="RHN17578.1"/>
    <property type="molecule type" value="Genomic_DNA"/>
</dbReference>
<dbReference type="Proteomes" id="UP000260664">
    <property type="component" value="Unassembled WGS sequence"/>
</dbReference>
<dbReference type="Proteomes" id="UP000261208">
    <property type="component" value="Unassembled WGS sequence"/>
</dbReference>
<evidence type="ECO:0000313" key="8">
    <source>
        <dbReference type="EMBL" id="RGI86279.1"/>
    </source>
</evidence>
<evidence type="ECO:0000313" key="25">
    <source>
        <dbReference type="Proteomes" id="UP000260841"/>
    </source>
</evidence>
<dbReference type="EMBL" id="QSVB01000003">
    <property type="protein sequence ID" value="RGN92732.1"/>
    <property type="molecule type" value="Genomic_DNA"/>
</dbReference>
<dbReference type="Proteomes" id="UP000266376">
    <property type="component" value="Unassembled WGS sequence"/>
</dbReference>
<evidence type="ECO:0000313" key="14">
    <source>
        <dbReference type="EMBL" id="RGS69288.1"/>
    </source>
</evidence>
<dbReference type="Proteomes" id="UP000261324">
    <property type="component" value="Unassembled WGS sequence"/>
</dbReference>
<gene>
    <name evidence="5 23" type="primary">sepF</name>
    <name evidence="23" type="ORF">DFSSTS7063_01212</name>
    <name evidence="21" type="ORF">DW054_03150</name>
    <name evidence="20" type="ORF">DW860_01465</name>
    <name evidence="19" type="ORF">DW885_02215</name>
    <name evidence="18" type="ORF">DW924_05070</name>
    <name evidence="17" type="ORF">DW957_00735</name>
    <name evidence="16" type="ORF">DWV67_08075</name>
    <name evidence="15" type="ORF">DWX53_02405</name>
    <name evidence="14" type="ORF">DWX78_11290</name>
    <name evidence="13" type="ORF">DWY33_02240</name>
    <name evidence="22" type="ORF">DWZ24_05605</name>
    <name evidence="12" type="ORF">DXB12_00810</name>
    <name evidence="11" type="ORF">DXB36_04960</name>
    <name evidence="10" type="ORF">DXC93_00540</name>
    <name evidence="9" type="ORF">DXD10_01940</name>
    <name evidence="8" type="ORF">DXD84_02380</name>
    <name evidence="7" type="ORF">HF855_07030</name>
</gene>
<dbReference type="RefSeq" id="WP_005332757.1">
    <property type="nucleotide sequence ID" value="NZ_AP031430.1"/>
</dbReference>
<evidence type="ECO:0000256" key="1">
    <source>
        <dbReference type="ARBA" id="ARBA00022618"/>
    </source>
</evidence>
<dbReference type="EMBL" id="QSEW01000001">
    <property type="protein sequence ID" value="RHA02215.1"/>
    <property type="molecule type" value="Genomic_DNA"/>
</dbReference>
<reference evidence="7 40" key="3">
    <citation type="submission" date="2020-04" db="EMBL/GenBank/DDBJ databases">
        <authorList>
            <person name="Hitch T.C.A."/>
            <person name="Wylensek D."/>
            <person name="Clavel T."/>
        </authorList>
    </citation>
    <scope>NUCLEOTIDE SEQUENCE [LARGE SCALE GENOMIC DNA]</scope>
    <source>
        <strain evidence="7 40">BSM-383-APC-5F</strain>
    </source>
</reference>
<dbReference type="Proteomes" id="UP000358366">
    <property type="component" value="Unassembled WGS sequence"/>
</dbReference>
<dbReference type="Proteomes" id="UP000283652">
    <property type="component" value="Unassembled WGS sequence"/>
</dbReference>
<dbReference type="EMBL" id="QSVQ01000001">
    <property type="protein sequence ID" value="RGO54865.1"/>
    <property type="molecule type" value="Genomic_DNA"/>
</dbReference>
<dbReference type="EMBL" id="JABAFX010000013">
    <property type="protein sequence ID" value="NME57186.1"/>
    <property type="molecule type" value="Genomic_DNA"/>
</dbReference>
<dbReference type="GO" id="GO:0043093">
    <property type="term" value="P:FtsZ-dependent cytokinesis"/>
    <property type="evidence" value="ECO:0007669"/>
    <property type="project" value="UniProtKB-UniRule"/>
</dbReference>
<dbReference type="Proteomes" id="UP000260841">
    <property type="component" value="Unassembled WGS sequence"/>
</dbReference>
<evidence type="ECO:0000313" key="12">
    <source>
        <dbReference type="EMBL" id="RGO54865.1"/>
    </source>
</evidence>
<dbReference type="Proteomes" id="UP000283630">
    <property type="component" value="Unassembled WGS sequence"/>
</dbReference>
<evidence type="ECO:0000313" key="22">
    <source>
        <dbReference type="EMBL" id="RHN17578.1"/>
    </source>
</evidence>
<dbReference type="HAMAP" id="MF_01197">
    <property type="entry name" value="SepF"/>
    <property type="match status" value="1"/>
</dbReference>
<dbReference type="EMBL" id="QRUK01000002">
    <property type="protein sequence ID" value="RGR61181.1"/>
    <property type="molecule type" value="Genomic_DNA"/>
</dbReference>
<evidence type="ECO:0000313" key="35">
    <source>
        <dbReference type="Proteomes" id="UP000284962"/>
    </source>
</evidence>
<evidence type="ECO:0000313" key="16">
    <source>
        <dbReference type="EMBL" id="RGW53317.1"/>
    </source>
</evidence>
<evidence type="ECO:0000313" key="17">
    <source>
        <dbReference type="EMBL" id="RHA02215.1"/>
    </source>
</evidence>
<dbReference type="EMBL" id="QSRA01000001">
    <property type="protein sequence ID" value="RGK86348.1"/>
    <property type="molecule type" value="Genomic_DNA"/>
</dbReference>
<evidence type="ECO:0000313" key="34">
    <source>
        <dbReference type="Proteomes" id="UP000284883"/>
    </source>
</evidence>
<dbReference type="Proteomes" id="UP000284962">
    <property type="component" value="Unassembled WGS sequence"/>
</dbReference>
<dbReference type="EMBL" id="QSQQ01000002">
    <property type="protein sequence ID" value="RGK50008.1"/>
    <property type="molecule type" value="Genomic_DNA"/>
</dbReference>
<reference evidence="24 25" key="1">
    <citation type="submission" date="2018-08" db="EMBL/GenBank/DDBJ databases">
        <title>A genome reference for cultivated species of the human gut microbiota.</title>
        <authorList>
            <person name="Zou Y."/>
            <person name="Xue W."/>
            <person name="Luo G."/>
        </authorList>
    </citation>
    <scope>NUCLEOTIDE SEQUENCE [LARGE SCALE GENOMIC DNA]</scope>
    <source>
        <strain evidence="16 29">AF12-11</strain>
        <strain evidence="15 30">AF19-4AC</strain>
        <strain evidence="14 38">AF21-25</strain>
        <strain evidence="13 31">AF25-11</strain>
        <strain evidence="22 37">AF31-13BH</strain>
        <strain evidence="21 32">AF42-21</strain>
        <strain evidence="20 33">AM37-5</strain>
        <strain evidence="19 34">AM40-15AC</strain>
        <strain evidence="18 36">AM42-8</strain>
        <strain evidence="17 35">AM46-16</strain>
        <strain evidence="12 26">OM02-12</strain>
        <strain evidence="11 25">OM03-2</strain>
        <strain evidence="10 28">TF09-3</strain>
        <strain evidence="9 27">TF11-11</strain>
        <strain evidence="8 24">TM09-19AC</strain>
    </source>
</reference>
<evidence type="ECO:0000313" key="11">
    <source>
        <dbReference type="EMBL" id="RGN92732.1"/>
    </source>
</evidence>
<dbReference type="Gene3D" id="3.30.110.150">
    <property type="entry name" value="SepF-like protein"/>
    <property type="match status" value="1"/>
</dbReference>
<accession>A0A3E4Q2B9</accession>
<proteinExistence type="inferred from homology"/>
<keyword evidence="26" id="KW-1185">Reference proteome</keyword>
<evidence type="ECO:0000313" key="32">
    <source>
        <dbReference type="Proteomes" id="UP000284152"/>
    </source>
</evidence>
<evidence type="ECO:0000313" key="31">
    <source>
        <dbReference type="Proteomes" id="UP000283652"/>
    </source>
</evidence>
<dbReference type="GO" id="GO:0005737">
    <property type="term" value="C:cytoplasm"/>
    <property type="evidence" value="ECO:0007669"/>
    <property type="project" value="UniProtKB-SubCell"/>
</dbReference>
<dbReference type="Proteomes" id="UP000284883">
    <property type="component" value="Unassembled WGS sequence"/>
</dbReference>
<evidence type="ECO:0000256" key="3">
    <source>
        <dbReference type="ARBA" id="ARBA00023306"/>
    </source>
</evidence>
<evidence type="ECO:0000313" key="9">
    <source>
        <dbReference type="EMBL" id="RGK50008.1"/>
    </source>
</evidence>
<evidence type="ECO:0000313" key="27">
    <source>
        <dbReference type="Proteomes" id="UP000261208"/>
    </source>
</evidence>
<dbReference type="EMBL" id="QSHK01000001">
    <property type="protein sequence ID" value="RHC10734.1"/>
    <property type="molecule type" value="Genomic_DNA"/>
</dbReference>
<evidence type="ECO:0000313" key="21">
    <source>
        <dbReference type="EMBL" id="RHK65651.1"/>
    </source>
</evidence>
<evidence type="ECO:0000313" key="7">
    <source>
        <dbReference type="EMBL" id="NME57186.1"/>
    </source>
</evidence>
<dbReference type="EMBL" id="QSFS01000004">
    <property type="protein sequence ID" value="RHA71394.1"/>
    <property type="molecule type" value="Genomic_DNA"/>
</dbReference>
<dbReference type="EMBL" id="QSGQ01000001">
    <property type="protein sequence ID" value="RHB42852.1"/>
    <property type="molecule type" value="Genomic_DNA"/>
</dbReference>
<evidence type="ECO:0000313" key="15">
    <source>
        <dbReference type="EMBL" id="RGT11273.1"/>
    </source>
</evidence>
<dbReference type="EMBL" id="QSOI01000002">
    <property type="protein sequence ID" value="RGI86279.1"/>
    <property type="molecule type" value="Genomic_DNA"/>
</dbReference>
<evidence type="ECO:0000313" key="10">
    <source>
        <dbReference type="EMBL" id="RGK86348.1"/>
    </source>
</evidence>
<dbReference type="EMBL" id="CABHNI010000027">
    <property type="protein sequence ID" value="VUX03930.1"/>
    <property type="molecule type" value="Genomic_DNA"/>
</dbReference>
<evidence type="ECO:0000313" key="30">
    <source>
        <dbReference type="Proteomes" id="UP000283630"/>
    </source>
</evidence>
<evidence type="ECO:0000313" key="40">
    <source>
        <dbReference type="Proteomes" id="UP000580130"/>
    </source>
</evidence>
<dbReference type="EMBL" id="QRNS01000003">
    <property type="protein sequence ID" value="RHK65651.1"/>
    <property type="molecule type" value="Genomic_DNA"/>
</dbReference>
<evidence type="ECO:0000313" key="23">
    <source>
        <dbReference type="EMBL" id="VUX03930.1"/>
    </source>
</evidence>
<dbReference type="EMBL" id="QSAJ01000017">
    <property type="protein sequence ID" value="RGW53317.1"/>
    <property type="molecule type" value="Genomic_DNA"/>
</dbReference>
<comment type="similarity">
    <text evidence="5">Belongs to the SepF family.</text>
</comment>
<dbReference type="GO" id="GO:0000917">
    <property type="term" value="P:division septum assembly"/>
    <property type="evidence" value="ECO:0007669"/>
    <property type="project" value="UniProtKB-KW"/>
</dbReference>
<comment type="subcellular location">
    <subcellularLocation>
        <location evidence="5">Cytoplasm</location>
    </subcellularLocation>
    <text evidence="5">Localizes to the division site, in a FtsZ-dependent manner.</text>
</comment>
<evidence type="ECO:0000313" key="24">
    <source>
        <dbReference type="Proteomes" id="UP000260664"/>
    </source>
</evidence>
<dbReference type="PANTHER" id="PTHR35798">
    <property type="entry name" value="CELL DIVISION PROTEIN SEPF"/>
    <property type="match status" value="1"/>
</dbReference>
<comment type="function">
    <text evidence="4 5">Cell division protein that is part of the divisome complex and is recruited early to the Z-ring. Probably stimulates Z-ring formation, perhaps through the cross-linking of FtsZ protofilaments. Its function overlaps with FtsA.</text>
</comment>
<dbReference type="InterPro" id="IPR007561">
    <property type="entry name" value="Cell_div_SepF/SepF-rel"/>
</dbReference>
<evidence type="ECO:0000313" key="39">
    <source>
        <dbReference type="Proteomes" id="UP000358366"/>
    </source>
</evidence>
<evidence type="ECO:0000256" key="4">
    <source>
        <dbReference type="ARBA" id="ARBA00044936"/>
    </source>
</evidence>
<dbReference type="EMBL" id="QRWH01000002">
    <property type="protein sequence ID" value="RGT11273.1"/>
    <property type="molecule type" value="Genomic_DNA"/>
</dbReference>
<dbReference type="Proteomes" id="UP000285642">
    <property type="component" value="Unassembled WGS sequence"/>
</dbReference>
<evidence type="ECO:0000256" key="5">
    <source>
        <dbReference type="HAMAP-Rule" id="MF_01197"/>
    </source>
</evidence>
<comment type="subunit">
    <text evidence="5">Homodimer. Interacts with FtsZ.</text>
</comment>
<evidence type="ECO:0000313" key="28">
    <source>
        <dbReference type="Proteomes" id="UP000261324"/>
    </source>
</evidence>
<dbReference type="Proteomes" id="UP000285981">
    <property type="component" value="Unassembled WGS sequence"/>
</dbReference>
<reference evidence="23 39" key="2">
    <citation type="submission" date="2019-07" db="EMBL/GenBank/DDBJ databases">
        <authorList>
            <person name="Hibberd C M."/>
            <person name="Gehrig L. J."/>
            <person name="Chang H.-W."/>
            <person name="Venkatesh S."/>
        </authorList>
    </citation>
    <scope>NUCLEOTIDE SEQUENCE [LARGE SCALE GENOMIC DNA]</scope>
    <source>
        <strain evidence="23">Dorea_formicigenerans_SSTS_Bg7063</strain>
    </source>
</reference>
<feature type="compositionally biased region" description="Polar residues" evidence="6">
    <location>
        <begin position="62"/>
        <end position="74"/>
    </location>
</feature>
<dbReference type="AlphaFoldDB" id="A0A3E4Q2B9"/>